<reference evidence="17 18" key="1">
    <citation type="journal article" date="2016" name="Int. J. Mol. Sci.">
        <title>Comparative genomics of the extreme acidophile Acidithiobacillus thiooxidans reveals intraspecific divergence and niche adaptation.</title>
        <authorList>
            <person name="Zhang X."/>
            <person name="Feng X."/>
            <person name="Tao J."/>
            <person name="Ma L."/>
            <person name="Xiao Y."/>
            <person name="Liang Y."/>
            <person name="Liu X."/>
            <person name="Yin H."/>
        </authorList>
    </citation>
    <scope>NUCLEOTIDE SEQUENCE [LARGE SCALE GENOMIC DNA]</scope>
    <source>
        <strain evidence="17 18">A02</strain>
    </source>
</reference>
<dbReference type="Pfam" id="PF12826">
    <property type="entry name" value="HHH_2"/>
    <property type="match status" value="1"/>
</dbReference>
<dbReference type="EC" id="6.5.1.2" evidence="3"/>
<dbReference type="Gene3D" id="2.40.50.140">
    <property type="entry name" value="Nucleic acid-binding proteins"/>
    <property type="match status" value="1"/>
</dbReference>
<dbReference type="InterPro" id="IPR010994">
    <property type="entry name" value="RuvA_2-like"/>
</dbReference>
<keyword evidence="10" id="KW-0460">Magnesium</keyword>
<comment type="caution">
    <text evidence="17">The sequence shown here is derived from an EMBL/GenBank/DDBJ whole genome shotgun (WGS) entry which is preliminary data.</text>
</comment>
<feature type="domain" description="Helix-hairpin-helix DNA-binding motif class 1" evidence="15">
    <location>
        <begin position="441"/>
        <end position="460"/>
    </location>
</feature>
<evidence type="ECO:0000256" key="3">
    <source>
        <dbReference type="ARBA" id="ARBA00012722"/>
    </source>
</evidence>
<keyword evidence="5" id="KW-0436">Ligase</keyword>
<dbReference type="InterPro" id="IPR013839">
    <property type="entry name" value="DNAligase_adenylation"/>
</dbReference>
<dbReference type="InterPro" id="IPR013840">
    <property type="entry name" value="DNAligase_N"/>
</dbReference>
<evidence type="ECO:0000259" key="15">
    <source>
        <dbReference type="SMART" id="SM00278"/>
    </source>
</evidence>
<evidence type="ECO:0000313" key="18">
    <source>
        <dbReference type="Proteomes" id="UP000094893"/>
    </source>
</evidence>
<sequence length="615" mass="67870">MTDADIKKNMETLTNWIRQQDYQYYVLDNPIVPDSLYDLKMRELKALEAAHPELVSPDSPTQVVAGKIASGFRPVTHALPMQSLDNVFSLEEFKKWAKDFDPDLEFSAEFKYDGLSLSIVYQEGKLVQAATRGDGQTGEDVTHNALVIGSIPKQLTGTGWPSTLEVRGEVVFPKASFAKANLQRIADGKEPFANPRNAAAGSLRQLDPNETRKRPLAFFPWDIGVGREQLTSNSHCELMSKLVEWGFILGEYQALPLKDLPEQYDLIMKVRDSLEFDIDGIVLKVDSLKKRAEMGSTSRAPRWAIAWKFPAQQKLTTVESIEASVGRTGVITPVANITPTEIGGVTVTRATIHNMDEIDRLDVREGDQVWLQRAGDVIPDIVKVATELRTKPLPKWTMPATCPCCGSPVVRAPDEVAYRCTGGVLKCSAQKKGMILHFGARKALDIQGLGDKVVDALVDAGYVNTPVDLYHLTVDQIADLPRQGKKKAEKLQEELEKAKTKGVRRFLIALGLPELGNHLSKIIVEKYSIRELLDCSLEQLTDLPDIGPKTAEAIQNWAQDSVNRKLVMDLLALGFPDRETQPAPAVSTGSAALAGSTFVITGTLSQSREVFQARI</sequence>
<dbReference type="GO" id="GO:0003911">
    <property type="term" value="F:DNA ligase (NAD+) activity"/>
    <property type="evidence" value="ECO:0007669"/>
    <property type="project" value="UniProtKB-EC"/>
</dbReference>
<dbReference type="Pfam" id="PF01653">
    <property type="entry name" value="DNA_ligase_aden"/>
    <property type="match status" value="1"/>
</dbReference>
<comment type="function">
    <text evidence="2">DNA ligase that catalyzes the formation of phosphodiester linkages between 5'-phosphoryl and 3'-hydroxyl groups in double-stranded DNA using NAD as a coenzyme and as the energy source for the reaction. It is essential for DNA replication and repair of damaged DNA.</text>
</comment>
<evidence type="ECO:0000256" key="2">
    <source>
        <dbReference type="ARBA" id="ARBA00004067"/>
    </source>
</evidence>
<dbReference type="SMART" id="SM00532">
    <property type="entry name" value="LIGANc"/>
    <property type="match status" value="1"/>
</dbReference>
<feature type="domain" description="Helix-hairpin-helix DNA-binding motif class 1" evidence="15">
    <location>
        <begin position="538"/>
        <end position="557"/>
    </location>
</feature>
<dbReference type="SMART" id="SM00278">
    <property type="entry name" value="HhH1"/>
    <property type="match status" value="3"/>
</dbReference>
<dbReference type="SUPFAM" id="SSF50249">
    <property type="entry name" value="Nucleic acid-binding proteins"/>
    <property type="match status" value="1"/>
</dbReference>
<dbReference type="Gene3D" id="3.30.470.30">
    <property type="entry name" value="DNA ligase/mRNA capping enzyme"/>
    <property type="match status" value="1"/>
</dbReference>
<dbReference type="InterPro" id="IPR004150">
    <property type="entry name" value="NAD_DNA_ligase_OB"/>
</dbReference>
<keyword evidence="6" id="KW-0235">DNA replication</keyword>
<evidence type="ECO:0000256" key="4">
    <source>
        <dbReference type="ARBA" id="ARBA00013308"/>
    </source>
</evidence>
<dbReference type="SUPFAM" id="SSF47781">
    <property type="entry name" value="RuvA domain 2-like"/>
    <property type="match status" value="1"/>
</dbReference>
<dbReference type="InterPro" id="IPR001679">
    <property type="entry name" value="DNA_ligase"/>
</dbReference>
<dbReference type="InterPro" id="IPR012340">
    <property type="entry name" value="NA-bd_OB-fold"/>
</dbReference>
<dbReference type="Proteomes" id="UP000094893">
    <property type="component" value="Unassembled WGS sequence"/>
</dbReference>
<dbReference type="CDD" id="cd00114">
    <property type="entry name" value="LIGANc"/>
    <property type="match status" value="1"/>
</dbReference>
<evidence type="ECO:0000256" key="12">
    <source>
        <dbReference type="ARBA" id="ARBA00023204"/>
    </source>
</evidence>
<proteinExistence type="inferred from homology"/>
<evidence type="ECO:0000256" key="1">
    <source>
        <dbReference type="ARBA" id="ARBA00001946"/>
    </source>
</evidence>
<evidence type="ECO:0000256" key="8">
    <source>
        <dbReference type="ARBA" id="ARBA00022763"/>
    </source>
</evidence>
<feature type="domain" description="NAD-dependent DNA ligase N-terminal" evidence="16">
    <location>
        <begin position="5"/>
        <end position="443"/>
    </location>
</feature>
<dbReference type="InterPro" id="IPR003583">
    <property type="entry name" value="Hlx-hairpin-Hlx_DNA-bd_motif"/>
</dbReference>
<evidence type="ECO:0000256" key="6">
    <source>
        <dbReference type="ARBA" id="ARBA00022705"/>
    </source>
</evidence>
<keyword evidence="7" id="KW-0479">Metal-binding</keyword>
<evidence type="ECO:0000256" key="7">
    <source>
        <dbReference type="ARBA" id="ARBA00022723"/>
    </source>
</evidence>
<accession>A0A1C2I6Y1</accession>
<dbReference type="HAMAP" id="MF_01588">
    <property type="entry name" value="DNA_ligase_A"/>
    <property type="match status" value="1"/>
</dbReference>
<keyword evidence="12" id="KW-0234">DNA repair</keyword>
<dbReference type="Pfam" id="PF03119">
    <property type="entry name" value="DNA_ligase_ZBD"/>
    <property type="match status" value="1"/>
</dbReference>
<dbReference type="SUPFAM" id="SSF56091">
    <property type="entry name" value="DNA ligase/mRNA capping enzyme, catalytic domain"/>
    <property type="match status" value="1"/>
</dbReference>
<comment type="catalytic activity">
    <reaction evidence="13">
        <text>NAD(+) + (deoxyribonucleotide)n-3'-hydroxyl + 5'-phospho-(deoxyribonucleotide)m = (deoxyribonucleotide)n+m + AMP + beta-nicotinamide D-nucleotide.</text>
        <dbReference type="EC" id="6.5.1.2"/>
    </reaction>
</comment>
<evidence type="ECO:0000256" key="11">
    <source>
        <dbReference type="ARBA" id="ARBA00023027"/>
    </source>
</evidence>
<name>A0A1C2I6Y1_ACITH</name>
<dbReference type="RefSeq" id="WP_065968166.1">
    <property type="nucleotide sequence ID" value="NZ_LWSA01000158.1"/>
</dbReference>
<protein>
    <recommendedName>
        <fullName evidence="4">DNA ligase</fullName>
        <ecNumber evidence="3">6.5.1.2</ecNumber>
    </recommendedName>
</protein>
<keyword evidence="11" id="KW-0520">NAD</keyword>
<keyword evidence="9" id="KW-0862">Zinc</keyword>
<organism evidence="17 18">
    <name type="scientific">Acidithiobacillus thiooxidans</name>
    <name type="common">Thiobacillus thiooxidans</name>
    <dbReference type="NCBI Taxonomy" id="930"/>
    <lineage>
        <taxon>Bacteria</taxon>
        <taxon>Pseudomonadati</taxon>
        <taxon>Pseudomonadota</taxon>
        <taxon>Acidithiobacillia</taxon>
        <taxon>Acidithiobacillales</taxon>
        <taxon>Acidithiobacillaceae</taxon>
        <taxon>Acidithiobacillus</taxon>
    </lineage>
</organism>
<dbReference type="PANTHER" id="PTHR23389">
    <property type="entry name" value="CHROMOSOME TRANSMISSION FIDELITY FACTOR 18"/>
    <property type="match status" value="1"/>
</dbReference>
<dbReference type="GO" id="GO:0003677">
    <property type="term" value="F:DNA binding"/>
    <property type="evidence" value="ECO:0007669"/>
    <property type="project" value="InterPro"/>
</dbReference>
<dbReference type="GO" id="GO:0006281">
    <property type="term" value="P:DNA repair"/>
    <property type="evidence" value="ECO:0007669"/>
    <property type="project" value="UniProtKB-KW"/>
</dbReference>
<evidence type="ECO:0000256" key="13">
    <source>
        <dbReference type="ARBA" id="ARBA00034005"/>
    </source>
</evidence>
<dbReference type="InterPro" id="IPR041663">
    <property type="entry name" value="DisA/LigA_HHH"/>
</dbReference>
<evidence type="ECO:0000256" key="9">
    <source>
        <dbReference type="ARBA" id="ARBA00022833"/>
    </source>
</evidence>
<dbReference type="Pfam" id="PF03120">
    <property type="entry name" value="OB_DNA_ligase"/>
    <property type="match status" value="1"/>
</dbReference>
<evidence type="ECO:0000256" key="5">
    <source>
        <dbReference type="ARBA" id="ARBA00022598"/>
    </source>
</evidence>
<dbReference type="Gene3D" id="6.20.10.30">
    <property type="match status" value="1"/>
</dbReference>
<feature type="domain" description="Helix-hairpin-helix DNA-binding motif class 1" evidence="15">
    <location>
        <begin position="475"/>
        <end position="494"/>
    </location>
</feature>
<keyword evidence="8" id="KW-0227">DNA damage</keyword>
<comment type="cofactor">
    <cofactor evidence="1">
        <name>Mg(2+)</name>
        <dbReference type="ChEBI" id="CHEBI:18420"/>
    </cofactor>
</comment>
<gene>
    <name evidence="17" type="ORF">A6P07_11270</name>
</gene>
<dbReference type="GO" id="GO:0006260">
    <property type="term" value="P:DNA replication"/>
    <property type="evidence" value="ECO:0007669"/>
    <property type="project" value="UniProtKB-KW"/>
</dbReference>
<evidence type="ECO:0000259" key="16">
    <source>
        <dbReference type="SMART" id="SM00532"/>
    </source>
</evidence>
<dbReference type="FunFam" id="1.10.150.20:FF:000007">
    <property type="entry name" value="DNA ligase"/>
    <property type="match status" value="1"/>
</dbReference>
<dbReference type="FunFam" id="2.40.50.140:FF:000012">
    <property type="entry name" value="DNA ligase"/>
    <property type="match status" value="1"/>
</dbReference>
<comment type="similarity">
    <text evidence="14">Belongs to the NAD-dependent DNA ligase family. LigA subfamily.</text>
</comment>
<dbReference type="Pfam" id="PF14520">
    <property type="entry name" value="HHH_5"/>
    <property type="match status" value="1"/>
</dbReference>
<dbReference type="GO" id="GO:0046872">
    <property type="term" value="F:metal ion binding"/>
    <property type="evidence" value="ECO:0007669"/>
    <property type="project" value="UniProtKB-KW"/>
</dbReference>
<dbReference type="Gene3D" id="1.10.287.610">
    <property type="entry name" value="Helix hairpin bin"/>
    <property type="match status" value="1"/>
</dbReference>
<dbReference type="PIRSF" id="PIRSF001604">
    <property type="entry name" value="LigA"/>
    <property type="match status" value="1"/>
</dbReference>
<dbReference type="NCBIfam" id="TIGR00575">
    <property type="entry name" value="dnlj"/>
    <property type="match status" value="1"/>
</dbReference>
<dbReference type="PANTHER" id="PTHR23389:SF9">
    <property type="entry name" value="DNA LIGASE"/>
    <property type="match status" value="1"/>
</dbReference>
<evidence type="ECO:0000256" key="14">
    <source>
        <dbReference type="ARBA" id="ARBA00060881"/>
    </source>
</evidence>
<evidence type="ECO:0000256" key="10">
    <source>
        <dbReference type="ARBA" id="ARBA00022842"/>
    </source>
</evidence>
<dbReference type="InterPro" id="IPR004149">
    <property type="entry name" value="Znf_DNAligase_C4"/>
</dbReference>
<feature type="non-terminal residue" evidence="17">
    <location>
        <position position="615"/>
    </location>
</feature>
<dbReference type="EMBL" id="LWSA01000158">
    <property type="protein sequence ID" value="OCX71759.1"/>
    <property type="molecule type" value="Genomic_DNA"/>
</dbReference>
<dbReference type="AlphaFoldDB" id="A0A1C2I6Y1"/>
<dbReference type="Gene3D" id="1.10.150.20">
    <property type="entry name" value="5' to 3' exonuclease, C-terminal subdomain"/>
    <property type="match status" value="2"/>
</dbReference>
<dbReference type="NCBIfam" id="NF005932">
    <property type="entry name" value="PRK07956.1"/>
    <property type="match status" value="1"/>
</dbReference>
<evidence type="ECO:0000313" key="17">
    <source>
        <dbReference type="EMBL" id="OCX71759.1"/>
    </source>
</evidence>